<organism evidence="4 5">
    <name type="scientific">Somion occarium</name>
    <dbReference type="NCBI Taxonomy" id="3059160"/>
    <lineage>
        <taxon>Eukaryota</taxon>
        <taxon>Fungi</taxon>
        <taxon>Dikarya</taxon>
        <taxon>Basidiomycota</taxon>
        <taxon>Agaricomycotina</taxon>
        <taxon>Agaricomycetes</taxon>
        <taxon>Polyporales</taxon>
        <taxon>Cerrenaceae</taxon>
        <taxon>Somion</taxon>
    </lineage>
</organism>
<accession>A0ABP1E393</accession>
<feature type="domain" description="DUF6535" evidence="3">
    <location>
        <begin position="141"/>
        <end position="320"/>
    </location>
</feature>
<feature type="transmembrane region" description="Helical" evidence="2">
    <location>
        <begin position="328"/>
        <end position="351"/>
    </location>
</feature>
<proteinExistence type="predicted"/>
<sequence>MKKSRRFPVPKTVARLSCIGTNSQTSSTTPQPPVSAFSKLRAGCLSLYASTQVASVASTRREITQPTSPDAPRQLVQDSDGDRSLPLSKLKKLNESLDNGPSVSFNVKPEASKETAAALKLKTVLSSTAGNTEPIPESDAWIELDKRYKQNDQIMVKKWNDEIETLLIFAGLFSAVVASFNIEAYKMLLPDSNEMTNLLLQQISSQLASFTVNSGFLNSTHIPVVPQINFEPSSVAVRVNTYWFCSLVCSLIVASLGMLVKQWLRQYTDGHQTSPKERTCVRELRFRALTRWGVFGLMASLPTILQLALILFFLGLMEYLNSLHPTPFYVVSTLVGLWLLAHLVTTVLPTIRPTCPYKSPQALLLYASWSKLIRRKPLSSPSLPFFSWGLSDQEMELDSTLEKETLVTADATFPDNHFLEKTIGRCLRDLSPSNGIDCIRQILLQRVQARKDHGTFENTEVRIWNISAKSLTSVLKLLIDTLDQKVGSNIVYSRVPEWILDTLRFFNRAARRLPHILDGALGGQLTQVLLKLVSHSQPLISMSALLVLETKPDLCKMDCISPDWPVSIFCQVLDNIDEFARDPGETRPPTIPMEPLALCAATLGLATHVRISDPSEADTLKKTLTKTLHSMAISHAAEKQKVAYQEHVLLCAEYYNKLETSLPSFDVELQDLKLVLDIKRGMAKLKL</sequence>
<keyword evidence="2" id="KW-0812">Transmembrane</keyword>
<feature type="compositionally biased region" description="Polar residues" evidence="1">
    <location>
        <begin position="56"/>
        <end position="68"/>
    </location>
</feature>
<evidence type="ECO:0000313" key="4">
    <source>
        <dbReference type="EMBL" id="CAL1713959.1"/>
    </source>
</evidence>
<reference evidence="5" key="1">
    <citation type="submission" date="2024-04" db="EMBL/GenBank/DDBJ databases">
        <authorList>
            <person name="Shaw F."/>
            <person name="Minotto A."/>
        </authorList>
    </citation>
    <scope>NUCLEOTIDE SEQUENCE [LARGE SCALE GENOMIC DNA]</scope>
</reference>
<evidence type="ECO:0000259" key="3">
    <source>
        <dbReference type="Pfam" id="PF20153"/>
    </source>
</evidence>
<feature type="transmembrane region" description="Helical" evidence="2">
    <location>
        <begin position="241"/>
        <end position="260"/>
    </location>
</feature>
<feature type="transmembrane region" description="Helical" evidence="2">
    <location>
        <begin position="163"/>
        <end position="182"/>
    </location>
</feature>
<keyword evidence="2" id="KW-1133">Transmembrane helix</keyword>
<gene>
    <name evidence="4" type="ORF">GFSPODELE1_LOCUS9566</name>
</gene>
<dbReference type="Pfam" id="PF20153">
    <property type="entry name" value="DUF6535"/>
    <property type="match status" value="1"/>
</dbReference>
<name>A0ABP1E393_9APHY</name>
<keyword evidence="5" id="KW-1185">Reference proteome</keyword>
<evidence type="ECO:0000313" key="5">
    <source>
        <dbReference type="Proteomes" id="UP001497453"/>
    </source>
</evidence>
<evidence type="ECO:0000256" key="1">
    <source>
        <dbReference type="SAM" id="MobiDB-lite"/>
    </source>
</evidence>
<protein>
    <recommendedName>
        <fullName evidence="3">DUF6535 domain-containing protein</fullName>
    </recommendedName>
</protein>
<feature type="region of interest" description="Disordered" evidence="1">
    <location>
        <begin position="56"/>
        <end position="84"/>
    </location>
</feature>
<dbReference type="EMBL" id="OZ037951">
    <property type="protein sequence ID" value="CAL1713959.1"/>
    <property type="molecule type" value="Genomic_DNA"/>
</dbReference>
<keyword evidence="2" id="KW-0472">Membrane</keyword>
<evidence type="ECO:0000256" key="2">
    <source>
        <dbReference type="SAM" id="Phobius"/>
    </source>
</evidence>
<feature type="transmembrane region" description="Helical" evidence="2">
    <location>
        <begin position="292"/>
        <end position="316"/>
    </location>
</feature>
<dbReference type="InterPro" id="IPR045338">
    <property type="entry name" value="DUF6535"/>
</dbReference>
<dbReference type="Proteomes" id="UP001497453">
    <property type="component" value="Chromosome 8"/>
</dbReference>